<evidence type="ECO:0000313" key="4">
    <source>
        <dbReference type="EMBL" id="VEP11230.1"/>
    </source>
</evidence>
<accession>A0A563VIJ5</accession>
<dbReference type="PANTHER" id="PTHR22911">
    <property type="entry name" value="ACYL-MALONYL CONDENSING ENZYME-RELATED"/>
    <property type="match status" value="1"/>
</dbReference>
<dbReference type="AlphaFoldDB" id="A0A563VIJ5"/>
<dbReference type="SUPFAM" id="SSF103481">
    <property type="entry name" value="Multidrug resistance efflux transporter EmrE"/>
    <property type="match status" value="2"/>
</dbReference>
<keyword evidence="2" id="KW-1133">Transmembrane helix</keyword>
<dbReference type="Pfam" id="PF00892">
    <property type="entry name" value="EamA"/>
    <property type="match status" value="2"/>
</dbReference>
<organism evidence="4 5">
    <name type="scientific">Hyella patelloides LEGE 07179</name>
    <dbReference type="NCBI Taxonomy" id="945734"/>
    <lineage>
        <taxon>Bacteria</taxon>
        <taxon>Bacillati</taxon>
        <taxon>Cyanobacteriota</taxon>
        <taxon>Cyanophyceae</taxon>
        <taxon>Pleurocapsales</taxon>
        <taxon>Hyellaceae</taxon>
        <taxon>Hyella</taxon>
    </lineage>
</organism>
<feature type="transmembrane region" description="Helical" evidence="2">
    <location>
        <begin position="199"/>
        <end position="217"/>
    </location>
</feature>
<proteinExistence type="inferred from homology"/>
<dbReference type="InterPro" id="IPR037185">
    <property type="entry name" value="EmrE-like"/>
</dbReference>
<feature type="transmembrane region" description="Helical" evidence="2">
    <location>
        <begin position="169"/>
        <end position="187"/>
    </location>
</feature>
<feature type="transmembrane region" description="Helical" evidence="2">
    <location>
        <begin position="110"/>
        <end position="131"/>
    </location>
</feature>
<comment type="similarity">
    <text evidence="1">Belongs to the EamA transporter family.</text>
</comment>
<feature type="transmembrane region" description="Helical" evidence="2">
    <location>
        <begin position="261"/>
        <end position="279"/>
    </location>
</feature>
<evidence type="ECO:0000256" key="1">
    <source>
        <dbReference type="ARBA" id="ARBA00007362"/>
    </source>
</evidence>
<feature type="domain" description="EamA" evidence="3">
    <location>
        <begin position="25"/>
        <end position="155"/>
    </location>
</feature>
<feature type="transmembrane region" description="Helical" evidence="2">
    <location>
        <begin position="53"/>
        <end position="70"/>
    </location>
</feature>
<dbReference type="InterPro" id="IPR000620">
    <property type="entry name" value="EamA_dom"/>
</dbReference>
<evidence type="ECO:0000313" key="5">
    <source>
        <dbReference type="Proteomes" id="UP000320055"/>
    </source>
</evidence>
<sequence length="319" mass="34493">MFILIKVLKGDKGENVSYKTRFRATLIGFTAVLMWATLALLTKLSGSVPPFQLMAMSFTVASSIGLALWIKKGNNFLCALKLPKKVWGLGIFGLFGYHCFYFIALKNAPAVEASLIAYLWPLFIVLFSALLPNEKLRWFHIVGAISGFLGAGLLVTAGSSVTFEAQYSLGYLTALICALTWSSYSVLSRCFGFVSTDAVAGFCVVTAILAWLCHWLFEPTVIPVGKEWLAIVCLGLAPVGLAFFTWDYGVKNGNIKALGSLSYAAPLLSTLLLIAFGFSEASWKLGVACLLIVGGAILAAGDFLKKGTESNILDRPRKK</sequence>
<dbReference type="EMBL" id="CAACVJ010000001">
    <property type="protein sequence ID" value="VEP11230.1"/>
    <property type="molecule type" value="Genomic_DNA"/>
</dbReference>
<protein>
    <submittedName>
        <fullName evidence="4">Putative permease</fullName>
    </submittedName>
</protein>
<feature type="transmembrane region" description="Helical" evidence="2">
    <location>
        <begin position="285"/>
        <end position="304"/>
    </location>
</feature>
<reference evidence="4 5" key="1">
    <citation type="submission" date="2019-01" db="EMBL/GenBank/DDBJ databases">
        <authorList>
            <person name="Brito A."/>
        </authorList>
    </citation>
    <scope>NUCLEOTIDE SEQUENCE [LARGE SCALE GENOMIC DNA]</scope>
    <source>
        <strain evidence="4">1</strain>
    </source>
</reference>
<keyword evidence="2" id="KW-0812">Transmembrane</keyword>
<dbReference type="OrthoDB" id="9795732at2"/>
<feature type="transmembrane region" description="Helical" evidence="2">
    <location>
        <begin position="86"/>
        <end position="104"/>
    </location>
</feature>
<keyword evidence="5" id="KW-1185">Reference proteome</keyword>
<dbReference type="GO" id="GO:0016020">
    <property type="term" value="C:membrane"/>
    <property type="evidence" value="ECO:0007669"/>
    <property type="project" value="InterPro"/>
</dbReference>
<dbReference type="Proteomes" id="UP000320055">
    <property type="component" value="Unassembled WGS sequence"/>
</dbReference>
<dbReference type="PANTHER" id="PTHR22911:SF76">
    <property type="entry name" value="EAMA DOMAIN-CONTAINING PROTEIN"/>
    <property type="match status" value="1"/>
</dbReference>
<feature type="transmembrane region" description="Helical" evidence="2">
    <location>
        <begin position="138"/>
        <end position="157"/>
    </location>
</feature>
<feature type="domain" description="EamA" evidence="3">
    <location>
        <begin position="169"/>
        <end position="299"/>
    </location>
</feature>
<gene>
    <name evidence="4" type="ORF">H1P_10015</name>
</gene>
<name>A0A563VIJ5_9CYAN</name>
<feature type="transmembrane region" description="Helical" evidence="2">
    <location>
        <begin position="21"/>
        <end position="41"/>
    </location>
</feature>
<keyword evidence="2" id="KW-0472">Membrane</keyword>
<evidence type="ECO:0000256" key="2">
    <source>
        <dbReference type="SAM" id="Phobius"/>
    </source>
</evidence>
<feature type="transmembrane region" description="Helical" evidence="2">
    <location>
        <begin position="229"/>
        <end position="249"/>
    </location>
</feature>
<evidence type="ECO:0000259" key="3">
    <source>
        <dbReference type="Pfam" id="PF00892"/>
    </source>
</evidence>